<evidence type="ECO:0000256" key="3">
    <source>
        <dbReference type="ARBA" id="ARBA00022603"/>
    </source>
</evidence>
<dbReference type="AlphaFoldDB" id="A0A8H4VTL7"/>
<evidence type="ECO:0000256" key="1">
    <source>
        <dbReference type="ARBA" id="ARBA00009258"/>
    </source>
</evidence>
<dbReference type="EMBL" id="JAACJL010000002">
    <property type="protein sequence ID" value="KAF4622063.1"/>
    <property type="molecule type" value="Genomic_DNA"/>
</dbReference>
<keyword evidence="5 7" id="KW-0949">S-adenosyl-L-methionine</keyword>
<evidence type="ECO:0000256" key="8">
    <source>
        <dbReference type="SAM" id="MobiDB-lite"/>
    </source>
</evidence>
<feature type="domain" description="Ribosomal RNA methyltransferase FtsJ" evidence="9">
    <location>
        <begin position="168"/>
        <end position="313"/>
    </location>
</feature>
<dbReference type="PANTHER" id="PTHR10920:SF18">
    <property type="entry name" value="RRNA METHYLTRANSFERASE 2, MITOCHONDRIAL"/>
    <property type="match status" value="1"/>
</dbReference>
<name>A0A8H4VTL7_9AGAR</name>
<dbReference type="InterPro" id="IPR050082">
    <property type="entry name" value="RNA_methyltr_RlmE"/>
</dbReference>
<feature type="active site" description="Proton acceptor" evidence="7">
    <location>
        <position position="270"/>
    </location>
</feature>
<dbReference type="HAMAP" id="MF_01547">
    <property type="entry name" value="RNA_methyltr_E"/>
    <property type="match status" value="1"/>
</dbReference>
<evidence type="ECO:0000259" key="9">
    <source>
        <dbReference type="Pfam" id="PF01728"/>
    </source>
</evidence>
<dbReference type="Gene3D" id="3.40.50.150">
    <property type="entry name" value="Vaccinia Virus protein VP39"/>
    <property type="match status" value="1"/>
</dbReference>
<dbReference type="PIRSF" id="PIRSF005461">
    <property type="entry name" value="23S_rRNA_mtase"/>
    <property type="match status" value="1"/>
</dbReference>
<evidence type="ECO:0000313" key="10">
    <source>
        <dbReference type="EMBL" id="KAF4622063.1"/>
    </source>
</evidence>
<dbReference type="PANTHER" id="PTHR10920">
    <property type="entry name" value="RIBOSOMAL RNA METHYLTRANSFERASE"/>
    <property type="match status" value="1"/>
</dbReference>
<keyword evidence="3" id="KW-0489">Methyltransferase</keyword>
<evidence type="ECO:0000256" key="7">
    <source>
        <dbReference type="PIRSR" id="PIRSR005461-1"/>
    </source>
</evidence>
<evidence type="ECO:0000313" key="11">
    <source>
        <dbReference type="Proteomes" id="UP000521872"/>
    </source>
</evidence>
<dbReference type="GO" id="GO:0008650">
    <property type="term" value="F:rRNA (uridine-2'-O-)-methyltransferase activity"/>
    <property type="evidence" value="ECO:0007669"/>
    <property type="project" value="TreeGrafter"/>
</dbReference>
<dbReference type="GO" id="GO:0005739">
    <property type="term" value="C:mitochondrion"/>
    <property type="evidence" value="ECO:0007669"/>
    <property type="project" value="TreeGrafter"/>
</dbReference>
<dbReference type="SUPFAM" id="SSF53335">
    <property type="entry name" value="S-adenosyl-L-methionine-dependent methyltransferases"/>
    <property type="match status" value="2"/>
</dbReference>
<keyword evidence="2" id="KW-0698">rRNA processing</keyword>
<organism evidence="10 11">
    <name type="scientific">Agrocybe pediades</name>
    <dbReference type="NCBI Taxonomy" id="84607"/>
    <lineage>
        <taxon>Eukaryota</taxon>
        <taxon>Fungi</taxon>
        <taxon>Dikarya</taxon>
        <taxon>Basidiomycota</taxon>
        <taxon>Agaricomycotina</taxon>
        <taxon>Agaricomycetes</taxon>
        <taxon>Agaricomycetidae</taxon>
        <taxon>Agaricales</taxon>
        <taxon>Agaricineae</taxon>
        <taxon>Strophariaceae</taxon>
        <taxon>Agrocybe</taxon>
    </lineage>
</organism>
<dbReference type="InterPro" id="IPR002877">
    <property type="entry name" value="RNA_MeTrfase_FtsJ_dom"/>
</dbReference>
<comment type="similarity">
    <text evidence="1">Belongs to the class I-like SAM-binding methyltransferase superfamily. RNA methyltransferase RlmE family.</text>
</comment>
<evidence type="ECO:0000256" key="2">
    <source>
        <dbReference type="ARBA" id="ARBA00022552"/>
    </source>
</evidence>
<evidence type="ECO:0000256" key="5">
    <source>
        <dbReference type="ARBA" id="ARBA00022691"/>
    </source>
</evidence>
<protein>
    <recommendedName>
        <fullName evidence="6">rRNA methyltransferase 2, mitochondrial</fullName>
    </recommendedName>
</protein>
<proteinExistence type="inferred from homology"/>
<comment type="caution">
    <text evidence="10">The sequence shown here is derived from an EMBL/GenBank/DDBJ whole genome shotgun (WGS) entry which is preliminary data.</text>
</comment>
<reference evidence="10 11" key="1">
    <citation type="submission" date="2019-12" db="EMBL/GenBank/DDBJ databases">
        <authorList>
            <person name="Floudas D."/>
            <person name="Bentzer J."/>
            <person name="Ahren D."/>
            <person name="Johansson T."/>
            <person name="Persson P."/>
            <person name="Tunlid A."/>
        </authorList>
    </citation>
    <scope>NUCLEOTIDE SEQUENCE [LARGE SCALE GENOMIC DNA]</scope>
    <source>
        <strain evidence="10 11">CBS 102.39</strain>
    </source>
</reference>
<dbReference type="Proteomes" id="UP000521872">
    <property type="component" value="Unassembled WGS sequence"/>
</dbReference>
<evidence type="ECO:0000256" key="6">
    <source>
        <dbReference type="ARBA" id="ARBA00041184"/>
    </source>
</evidence>
<keyword evidence="4" id="KW-0808">Transferase</keyword>
<accession>A0A8H4VTL7</accession>
<gene>
    <name evidence="10" type="ORF">D9613_009105</name>
</gene>
<evidence type="ECO:0000256" key="4">
    <source>
        <dbReference type="ARBA" id="ARBA00022679"/>
    </source>
</evidence>
<dbReference type="InterPro" id="IPR029063">
    <property type="entry name" value="SAM-dependent_MTases_sf"/>
</dbReference>
<dbReference type="InterPro" id="IPR015507">
    <property type="entry name" value="rRNA-MeTfrase_E"/>
</dbReference>
<keyword evidence="11" id="KW-1185">Reference proteome</keyword>
<feature type="region of interest" description="Disordered" evidence="8">
    <location>
        <begin position="106"/>
        <end position="127"/>
    </location>
</feature>
<feature type="domain" description="Ribosomal RNA methyltransferase FtsJ" evidence="9">
    <location>
        <begin position="41"/>
        <end position="87"/>
    </location>
</feature>
<dbReference type="Pfam" id="PF01728">
    <property type="entry name" value="FtsJ"/>
    <property type="match status" value="2"/>
</dbReference>
<feature type="compositionally biased region" description="Acidic residues" evidence="8">
    <location>
        <begin position="114"/>
        <end position="126"/>
    </location>
</feature>
<sequence length="321" mass="36160">MAFRQSFITLSQKSKSKSASWASRQIRDPYVKKRLVDPAAYRARSAFKLLEINSESNGFLDYPDVSSVVDLGAAPGGWSQVVAEKFGWSGTTSSIMPLKRYASWEEQAAATEGPEPETDPVDEEESLKEKKIKKRVKLARKKVVQQELDHFDPLNIDDVEENLSRVQGRGTIVAVDLLKIEPIPGVKTIQADFLEHSTTLLLKDMLRTQVNPDGKADVILSDMAANVSGNNIHDIQSSLEICEAVFEFARWNLRPAQEIGRRRGGVLLMKFFAHPLLERFRDERLKPNFNFVTYIKPDSSRATSREGYFLCQGWRPTVAAT</sequence>